<reference evidence="2" key="1">
    <citation type="journal article" date="2017" name="bioRxiv">
        <title>Comparative analysis of the genomes of Stylophora pistillata and Acropora digitifera provides evidence for extensive differences between species of corals.</title>
        <authorList>
            <person name="Voolstra C.R."/>
            <person name="Li Y."/>
            <person name="Liew Y.J."/>
            <person name="Baumgarten S."/>
            <person name="Zoccola D."/>
            <person name="Flot J.-F."/>
            <person name="Tambutte S."/>
            <person name="Allemand D."/>
            <person name="Aranda M."/>
        </authorList>
    </citation>
    <scope>NUCLEOTIDE SEQUENCE [LARGE SCALE GENOMIC DNA]</scope>
</reference>
<organism evidence="1 2">
    <name type="scientific">Stylophora pistillata</name>
    <name type="common">Smooth cauliflower coral</name>
    <dbReference type="NCBI Taxonomy" id="50429"/>
    <lineage>
        <taxon>Eukaryota</taxon>
        <taxon>Metazoa</taxon>
        <taxon>Cnidaria</taxon>
        <taxon>Anthozoa</taxon>
        <taxon>Hexacorallia</taxon>
        <taxon>Scleractinia</taxon>
        <taxon>Astrocoeniina</taxon>
        <taxon>Pocilloporidae</taxon>
        <taxon>Stylophora</taxon>
    </lineage>
</organism>
<protein>
    <submittedName>
        <fullName evidence="1">Uncharacterized protein</fullName>
    </submittedName>
</protein>
<evidence type="ECO:0000313" key="1">
    <source>
        <dbReference type="EMBL" id="PFX24415.1"/>
    </source>
</evidence>
<evidence type="ECO:0000313" key="2">
    <source>
        <dbReference type="Proteomes" id="UP000225706"/>
    </source>
</evidence>
<proteinExistence type="predicted"/>
<gene>
    <name evidence="1" type="ORF">AWC38_SpisGene10975</name>
</gene>
<name>A0A2B4S7I3_STYPI</name>
<dbReference type="Proteomes" id="UP000225706">
    <property type="component" value="Unassembled WGS sequence"/>
</dbReference>
<dbReference type="AlphaFoldDB" id="A0A2B4S7I3"/>
<keyword evidence="2" id="KW-1185">Reference proteome</keyword>
<sequence>MCDVEHNPKWTLHHIDELVDNVENNADEDDIRRMLKHDYRLTPDEEQSDYVEKRNRVFDTLVDFIKPFKERAIINHHAIVQIVKMKTNQILNRYVIKCLKKILSHFLVTMACREDLEQNKKTYQNRQKNGISDQIEVDLAKPEEGGISNFTLGKPGIEDVLHKELSMLQIKNSEDNICLVRAICLTKAHLHRDDDVEGIRYYRILRRIDNVPTRCAKHLHEQAGVPEARCGHPELEKFQQYLESYQQKVHHLVIEGRKFDAMILNDTKMGSLEARKITFKDSMAFPGSVRIHRHLWSHRVEKDFFPHKFHIPENRDYVGPLPEASYYDAEGMSGLENNTMLLKTKRRVYVITNRRMDATEADVFYRDFIDEPLETALYLPTALLEVELEKFTLDWDRDWSDEIPNNNDKKIQFNVTYDDEGETYTMSAEDIKFSTLSNDNPRDNVYFSQRKDLCELLVWVKESTHFNSETFKNGSNFNVKKRGHVFMEDLDTPSMYDRYWSMEQDREFIKFYLSEFIWTFINTKRCTSKQSKVQRSLYVYSSLGVSVIIMEQTTDLIFC</sequence>
<comment type="caution">
    <text evidence="1">The sequence shown here is derived from an EMBL/GenBank/DDBJ whole genome shotgun (WGS) entry which is preliminary data.</text>
</comment>
<dbReference type="EMBL" id="LSMT01000177">
    <property type="protein sequence ID" value="PFX24415.1"/>
    <property type="molecule type" value="Genomic_DNA"/>
</dbReference>
<accession>A0A2B4S7I3</accession>